<feature type="region of interest" description="Disordered" evidence="7">
    <location>
        <begin position="321"/>
        <end position="349"/>
    </location>
</feature>
<feature type="compositionally biased region" description="Basic and acidic residues" evidence="7">
    <location>
        <begin position="340"/>
        <end position="349"/>
    </location>
</feature>
<name>A0A8B8HXU4_VANTA</name>
<comment type="similarity">
    <text evidence="2 6">Belongs to the CDC50/LEM3 family.</text>
</comment>
<protein>
    <submittedName>
        <fullName evidence="10">Cell cycle control protein 50A-like isoform X1</fullName>
    </submittedName>
</protein>
<dbReference type="GeneID" id="113395652"/>
<evidence type="ECO:0000256" key="8">
    <source>
        <dbReference type="SAM" id="Phobius"/>
    </source>
</evidence>
<dbReference type="GO" id="GO:0005783">
    <property type="term" value="C:endoplasmic reticulum"/>
    <property type="evidence" value="ECO:0007669"/>
    <property type="project" value="TreeGrafter"/>
</dbReference>
<evidence type="ECO:0000256" key="4">
    <source>
        <dbReference type="ARBA" id="ARBA00022989"/>
    </source>
</evidence>
<evidence type="ECO:0000256" key="1">
    <source>
        <dbReference type="ARBA" id="ARBA00004141"/>
    </source>
</evidence>
<comment type="subcellular location">
    <subcellularLocation>
        <location evidence="1">Membrane</location>
        <topology evidence="1">Multi-pass membrane protein</topology>
    </subcellularLocation>
</comment>
<evidence type="ECO:0000256" key="2">
    <source>
        <dbReference type="ARBA" id="ARBA00009457"/>
    </source>
</evidence>
<keyword evidence="5 6" id="KW-0472">Membrane</keyword>
<dbReference type="PIRSF" id="PIRSF015840">
    <property type="entry name" value="DUF284_TM_euk"/>
    <property type="match status" value="1"/>
</dbReference>
<evidence type="ECO:0000256" key="3">
    <source>
        <dbReference type="ARBA" id="ARBA00022692"/>
    </source>
</evidence>
<organism evidence="9 10">
    <name type="scientific">Vanessa tameamea</name>
    <name type="common">Kamehameha butterfly</name>
    <dbReference type="NCBI Taxonomy" id="334116"/>
    <lineage>
        <taxon>Eukaryota</taxon>
        <taxon>Metazoa</taxon>
        <taxon>Ecdysozoa</taxon>
        <taxon>Arthropoda</taxon>
        <taxon>Hexapoda</taxon>
        <taxon>Insecta</taxon>
        <taxon>Pterygota</taxon>
        <taxon>Neoptera</taxon>
        <taxon>Endopterygota</taxon>
        <taxon>Lepidoptera</taxon>
        <taxon>Glossata</taxon>
        <taxon>Ditrysia</taxon>
        <taxon>Papilionoidea</taxon>
        <taxon>Nymphalidae</taxon>
        <taxon>Nymphalinae</taxon>
        <taxon>Vanessa</taxon>
    </lineage>
</organism>
<evidence type="ECO:0000313" key="10">
    <source>
        <dbReference type="RefSeq" id="XP_026489092.2"/>
    </source>
</evidence>
<evidence type="ECO:0000256" key="6">
    <source>
        <dbReference type="PIRNR" id="PIRNR015840"/>
    </source>
</evidence>
<dbReference type="PANTHER" id="PTHR10926">
    <property type="entry name" value="CELL CYCLE CONTROL PROTEIN 50"/>
    <property type="match status" value="1"/>
</dbReference>
<dbReference type="Proteomes" id="UP001652626">
    <property type="component" value="Chromosome 21"/>
</dbReference>
<evidence type="ECO:0000256" key="7">
    <source>
        <dbReference type="SAM" id="MobiDB-lite"/>
    </source>
</evidence>
<dbReference type="Pfam" id="PF03381">
    <property type="entry name" value="CDC50"/>
    <property type="match status" value="1"/>
</dbReference>
<dbReference type="GO" id="GO:0005886">
    <property type="term" value="C:plasma membrane"/>
    <property type="evidence" value="ECO:0007669"/>
    <property type="project" value="TreeGrafter"/>
</dbReference>
<evidence type="ECO:0000256" key="5">
    <source>
        <dbReference type="ARBA" id="ARBA00023136"/>
    </source>
</evidence>
<keyword evidence="3 8" id="KW-0812">Transmembrane</keyword>
<feature type="transmembrane region" description="Helical" evidence="8">
    <location>
        <begin position="12"/>
        <end position="35"/>
    </location>
</feature>
<accession>A0A8B8HXU4</accession>
<dbReference type="InterPro" id="IPR005045">
    <property type="entry name" value="CDC50/LEM3_fam"/>
</dbReference>
<keyword evidence="9" id="KW-1185">Reference proteome</keyword>
<reference evidence="10" key="1">
    <citation type="submission" date="2025-08" db="UniProtKB">
        <authorList>
            <consortium name="RefSeq"/>
        </authorList>
    </citation>
    <scope>IDENTIFICATION</scope>
    <source>
        <tissue evidence="10">Whole body</tissue>
    </source>
</reference>
<evidence type="ECO:0000313" key="9">
    <source>
        <dbReference type="Proteomes" id="UP001652626"/>
    </source>
</evidence>
<feature type="compositionally biased region" description="Low complexity" evidence="7">
    <location>
        <begin position="321"/>
        <end position="332"/>
    </location>
</feature>
<dbReference type="GO" id="GO:0005794">
    <property type="term" value="C:Golgi apparatus"/>
    <property type="evidence" value="ECO:0007669"/>
    <property type="project" value="TreeGrafter"/>
</dbReference>
<keyword evidence="4 8" id="KW-1133">Transmembrane helix</keyword>
<proteinExistence type="inferred from homology"/>
<sequence length="349" mass="40160">MGNKKFDLLFSCLLKTFPFIVFTAIILIPIGITFLCISHKVNIKEQIIDYTDCKAFEFDSDGSLTCAEKNVPCVCFHNINITDSLEGDVTVYYELESFDQLRSDYVNSRDDNQLMGFPVPIPSENCEPYRFVHTTKEKISISPCGAIADAMFNDTYELRNTYSNIITPFHNFGILTENEKVGYHNPENWEDFKNFSKPKNWDKNIWELDTLNSENNGFQNELFIGWMKTEWKRKPYARIDKFQTHFENGLQAGEYELRVGYNYPSSRYSGRRKFIISANLTTTYTSLNVIGIISLVIGLILLVIASFAFIIHKRIKGNEGDNNGDVDVVNENLTGNHQPHIPEDNLYRP</sequence>
<feature type="transmembrane region" description="Helical" evidence="8">
    <location>
        <begin position="289"/>
        <end position="311"/>
    </location>
</feature>
<dbReference type="RefSeq" id="XP_026489092.2">
    <property type="nucleotide sequence ID" value="XM_026633307.2"/>
</dbReference>
<dbReference type="AlphaFoldDB" id="A0A8B8HXU4"/>
<gene>
    <name evidence="10" type="primary">LOC113395652</name>
</gene>
<dbReference type="PANTHER" id="PTHR10926:SF0">
    <property type="entry name" value="CDC50, ISOFORM A"/>
    <property type="match status" value="1"/>
</dbReference>